<keyword evidence="4" id="KW-0413">Isomerase</keyword>
<dbReference type="STRING" id="395961.Cyan7425_5120"/>
<dbReference type="eggNOG" id="COG1169">
    <property type="taxonomic scope" value="Bacteria"/>
</dbReference>
<dbReference type="Pfam" id="PF00425">
    <property type="entry name" value="Chorismate_bind"/>
    <property type="match status" value="1"/>
</dbReference>
<dbReference type="InterPro" id="IPR015890">
    <property type="entry name" value="Chorismate_C"/>
</dbReference>
<feature type="domain" description="Chorismate-utilising enzyme C-terminal" evidence="7">
    <location>
        <begin position="245"/>
        <end position="497"/>
    </location>
</feature>
<dbReference type="GO" id="GO:0008909">
    <property type="term" value="F:isochorismate synthase activity"/>
    <property type="evidence" value="ECO:0007669"/>
    <property type="project" value="UniProtKB-EC"/>
</dbReference>
<dbReference type="Gene3D" id="3.60.120.10">
    <property type="entry name" value="Anthranilate synthase"/>
    <property type="match status" value="1"/>
</dbReference>
<feature type="region of interest" description="Disordered" evidence="6">
    <location>
        <begin position="213"/>
        <end position="234"/>
    </location>
</feature>
<organism evidence="8">
    <name type="scientific">Cyanothece sp. (strain PCC 7425 / ATCC 29141)</name>
    <dbReference type="NCBI Taxonomy" id="395961"/>
    <lineage>
        <taxon>Bacteria</taxon>
        <taxon>Bacillati</taxon>
        <taxon>Cyanobacteriota</taxon>
        <taxon>Cyanophyceae</taxon>
        <taxon>Gomontiellales</taxon>
        <taxon>Cyanothecaceae</taxon>
        <taxon>Cyanothece</taxon>
    </lineage>
</organism>
<sequence>MALFPLPLPSSVQTAIFPATSMPVTPSTVDLLHDPKLLQRFLVNCHRTVLEKGQSQLLSLSLPLSSVDPLRVLQRMHRESSSAPDNGQNCYFYLEKNAAAIAAWDPVWQVQVEGTQRFIQTRQSIRTVLANILTAGDLNLPFAGPHFFCSFTFFDQNPQPAPFAAATIFLPRWQISRSSLQSSLVANLVLHPDTEPLELATSLWQDLQRFSLDTPTAKPEPTPTQPVAASPPLSQTVGEQTAGLESFRTAVTAALEGIHTDRFCKLVLAHALDIDASPAPDVFHTLTRLRSHYPNCYVFSHSQGRGQTFLGASPERLIRLQGEDLIVDALAGSAPRGASPLEDEEIADRLLHSPKDLWEHQINVDFICQALEALEISPQPQPPGLLQLPNIQHLQTLITAKVPAHLHLLDILAALHPTPAVAGSPRVIACDYIRRYEPFERSLYAAPLGWIDYQGNGEFIVGIRSALISDHSTRLYAGAGIVAGSAPDQEVAEIQLKLQTLLSTLY</sequence>
<dbReference type="AlphaFoldDB" id="B8HQ16"/>
<comment type="similarity">
    <text evidence="2">Belongs to the isochorismate synthase family.</text>
</comment>
<reference evidence="8" key="1">
    <citation type="submission" date="2009-01" db="EMBL/GenBank/DDBJ databases">
        <title>Complete sequence of chromosome Cyanothece sp. PCC 7425.</title>
        <authorList>
            <consortium name="US DOE Joint Genome Institute"/>
            <person name="Lucas S."/>
            <person name="Copeland A."/>
            <person name="Lapidus A."/>
            <person name="Glavina del Rio T."/>
            <person name="Dalin E."/>
            <person name="Tice H."/>
            <person name="Bruce D."/>
            <person name="Goodwin L."/>
            <person name="Pitluck S."/>
            <person name="Sims D."/>
            <person name="Meineke L."/>
            <person name="Brettin T."/>
            <person name="Detter J.C."/>
            <person name="Han C."/>
            <person name="Larimer F."/>
            <person name="Land M."/>
            <person name="Hauser L."/>
            <person name="Kyrpides N."/>
            <person name="Ovchinnikova G."/>
            <person name="Liberton M."/>
            <person name="Stoeckel J."/>
            <person name="Banerjee A."/>
            <person name="Singh A."/>
            <person name="Page L."/>
            <person name="Sato H."/>
            <person name="Zhao L."/>
            <person name="Sherman L."/>
            <person name="Pakrasi H."/>
            <person name="Richardson P."/>
        </authorList>
    </citation>
    <scope>NUCLEOTIDE SEQUENCE</scope>
    <source>
        <strain evidence="8">PCC 7425</strain>
    </source>
</reference>
<dbReference type="PANTHER" id="PTHR42839">
    <property type="entry name" value="ISOCHORISMATE SYNTHASE ENTC"/>
    <property type="match status" value="1"/>
</dbReference>
<evidence type="ECO:0000256" key="5">
    <source>
        <dbReference type="ARBA" id="ARBA00041564"/>
    </source>
</evidence>
<evidence type="ECO:0000256" key="6">
    <source>
        <dbReference type="SAM" id="MobiDB-lite"/>
    </source>
</evidence>
<dbReference type="KEGG" id="cyn:Cyan7425_5120"/>
<dbReference type="SUPFAM" id="SSF56322">
    <property type="entry name" value="ADC synthase"/>
    <property type="match status" value="1"/>
</dbReference>
<dbReference type="PANTHER" id="PTHR42839:SF2">
    <property type="entry name" value="ISOCHORISMATE SYNTHASE ENTC"/>
    <property type="match status" value="1"/>
</dbReference>
<gene>
    <name evidence="8" type="ordered locus">Cyan7425_5120</name>
</gene>
<evidence type="ECO:0000313" key="8">
    <source>
        <dbReference type="EMBL" id="ACL47413.1"/>
    </source>
</evidence>
<accession>B8HQ16</accession>
<protein>
    <recommendedName>
        <fullName evidence="3">isochorismate synthase</fullName>
        <ecNumber evidence="3">5.4.4.2</ecNumber>
    </recommendedName>
    <alternativeName>
        <fullName evidence="5">Isochorismate mutase</fullName>
    </alternativeName>
</protein>
<dbReference type="InterPro" id="IPR004561">
    <property type="entry name" value="IsoChor_synthase"/>
</dbReference>
<evidence type="ECO:0000259" key="7">
    <source>
        <dbReference type="Pfam" id="PF00425"/>
    </source>
</evidence>
<dbReference type="EC" id="5.4.4.2" evidence="3"/>
<comment type="catalytic activity">
    <reaction evidence="1">
        <text>chorismate = isochorismate</text>
        <dbReference type="Rhea" id="RHEA:18985"/>
        <dbReference type="ChEBI" id="CHEBI:29748"/>
        <dbReference type="ChEBI" id="CHEBI:29780"/>
        <dbReference type="EC" id="5.4.4.2"/>
    </reaction>
</comment>
<evidence type="ECO:0000256" key="3">
    <source>
        <dbReference type="ARBA" id="ARBA00012824"/>
    </source>
</evidence>
<evidence type="ECO:0000256" key="4">
    <source>
        <dbReference type="ARBA" id="ARBA00023235"/>
    </source>
</evidence>
<dbReference type="EMBL" id="CP001344">
    <property type="protein sequence ID" value="ACL47413.1"/>
    <property type="molecule type" value="Genomic_DNA"/>
</dbReference>
<dbReference type="HOGENOM" id="CLU_006493_8_4_3"/>
<proteinExistence type="inferred from homology"/>
<name>B8HQ16_CYAP4</name>
<evidence type="ECO:0000256" key="1">
    <source>
        <dbReference type="ARBA" id="ARBA00000799"/>
    </source>
</evidence>
<dbReference type="InterPro" id="IPR005801">
    <property type="entry name" value="ADC_synthase"/>
</dbReference>
<evidence type="ECO:0000256" key="2">
    <source>
        <dbReference type="ARBA" id="ARBA00005297"/>
    </source>
</evidence>
<dbReference type="NCBIfam" id="TIGR00543">
    <property type="entry name" value="isochor_syn"/>
    <property type="match status" value="1"/>
</dbReference>